<evidence type="ECO:0000256" key="1">
    <source>
        <dbReference type="SAM" id="MobiDB-lite"/>
    </source>
</evidence>
<accession>A0A5C3KS44</accession>
<feature type="compositionally biased region" description="Low complexity" evidence="1">
    <location>
        <begin position="363"/>
        <end position="381"/>
    </location>
</feature>
<proteinExistence type="predicted"/>
<feature type="compositionally biased region" description="Polar residues" evidence="1">
    <location>
        <begin position="1089"/>
        <end position="1111"/>
    </location>
</feature>
<feature type="compositionally biased region" description="Low complexity" evidence="1">
    <location>
        <begin position="628"/>
        <end position="650"/>
    </location>
</feature>
<dbReference type="SMART" id="SM00233">
    <property type="entry name" value="PH"/>
    <property type="match status" value="1"/>
</dbReference>
<dbReference type="Gene3D" id="3.10.20.90">
    <property type="entry name" value="Phosphatidylinositol 3-kinase Catalytic Subunit, Chain A, domain 1"/>
    <property type="match status" value="1"/>
</dbReference>
<feature type="region of interest" description="Disordered" evidence="1">
    <location>
        <begin position="1077"/>
        <end position="1316"/>
    </location>
</feature>
<feature type="compositionally biased region" description="Polar residues" evidence="1">
    <location>
        <begin position="488"/>
        <end position="498"/>
    </location>
</feature>
<feature type="region of interest" description="Disordered" evidence="1">
    <location>
        <begin position="1870"/>
        <end position="1906"/>
    </location>
</feature>
<dbReference type="InterPro" id="IPR001849">
    <property type="entry name" value="PH_domain"/>
</dbReference>
<organism evidence="3 4">
    <name type="scientific">Coprinopsis marcescibilis</name>
    <name type="common">Agaric fungus</name>
    <name type="synonym">Psathyrella marcescibilis</name>
    <dbReference type="NCBI Taxonomy" id="230819"/>
    <lineage>
        <taxon>Eukaryota</taxon>
        <taxon>Fungi</taxon>
        <taxon>Dikarya</taxon>
        <taxon>Basidiomycota</taxon>
        <taxon>Agaricomycotina</taxon>
        <taxon>Agaricomycetes</taxon>
        <taxon>Agaricomycetidae</taxon>
        <taxon>Agaricales</taxon>
        <taxon>Agaricineae</taxon>
        <taxon>Psathyrellaceae</taxon>
        <taxon>Coprinopsis</taxon>
    </lineage>
</organism>
<dbReference type="Gene3D" id="2.30.29.30">
    <property type="entry name" value="Pleckstrin-homology domain (PH domain)/Phosphotyrosine-binding domain (PTB)"/>
    <property type="match status" value="1"/>
</dbReference>
<feature type="compositionally biased region" description="Basic and acidic residues" evidence="1">
    <location>
        <begin position="976"/>
        <end position="987"/>
    </location>
</feature>
<feature type="compositionally biased region" description="Polar residues" evidence="1">
    <location>
        <begin position="1208"/>
        <end position="1217"/>
    </location>
</feature>
<dbReference type="SUPFAM" id="SSF54236">
    <property type="entry name" value="Ubiquitin-like"/>
    <property type="match status" value="1"/>
</dbReference>
<dbReference type="STRING" id="230819.A0A5C3KS44"/>
<evidence type="ECO:0000313" key="4">
    <source>
        <dbReference type="Proteomes" id="UP000307440"/>
    </source>
</evidence>
<dbReference type="EMBL" id="ML210226">
    <property type="protein sequence ID" value="TFK23077.1"/>
    <property type="molecule type" value="Genomic_DNA"/>
</dbReference>
<dbReference type="PANTHER" id="PTHR38700">
    <property type="entry name" value="YALI0E22418P"/>
    <property type="match status" value="1"/>
</dbReference>
<sequence>MDSWVNNPHRLAVNNHYPFALTLEQKSAAGHPDSVFVRDPPRDTLPTSQFESWGQSLDSPLAFLHNESAEFLLETVSAVHFYQNLHNISTGGSKPNDYAMVRRGSIQFLQSLLPLSPATSTNSGDQTPRSRANSRSSVAGTSKANTPRSPAELQFPAIPIPSTSSASTAGTSSSPPLDFLLDDDPFANLTSLTPIVSRVNASTPTAPPPPEIVSLNPPPRSPLMPLIDEVPKKSLVRADSAEALPTARQRAFSIARSPKPAYRRPAFQSRPSLPSLNTLAQMNVVLTKKVRKGRVGAGLPFEPWDNTPDSDMPTRVLQDVESKETESLPVGTQPLLPSQLLQMSSAAPGAQQIGSQYSHVDIASSGSASSSDTFSSRSAYSPLPRNPDTSGTDPLDNIKPKATIPSYPGQHNFLDHLYADTRISGDEYDDGFEVRPPPPALEGNSAYFHHQDQERQATASELDIHTHTTTTNTIFGVSTTSTTATTSGLVTIPSQSRPATTASASSASTHDEPSPPASSRVSIDLGPSSPVATSSSSLSRSVSNSSNSSASSYGALELGARSYHEEHGIPSSGSGSASGSVLCTPSSSYSALSRSSSNSNSNYCNRYPRHARLPPPTIPLPPPPTPASPNGNIPLHPSYSSSSSVSASPSTRYEDFHHYAGTPLTNRTRSSSEESEPLRSPRDAEYQPFGFVSTSYFPPYPSCSNISVTGVDRVASWRNGFGSSSSRATYLSDLELGDPFGVESPLIGGEEDGLGGVGGVKPVKFALKRPHPNARSRSRSSFGDGVLEEGGLDDDPFLVNHRPFQTRAYGDGQDCYESPVSGGFGARSRSSTHSSGGRNHLGVGLGVGSGVGSCPSSADTVRPRVVCGGMGWGSGDGEGESGPWMGVGERGREAVFEGGNSEDVEGGREGWCAGFSSAAKSGEEGDCVDGPGLSCENELEWGEQGDLERGGHQLEPLGQELQLGPFSDGPQHQYHRQSELQRERVEVEQGEEEEARREREERERLALLDRTVMSPPPLMMAGVANSMLNLNFDDGCAMQANLNSNMNVQQRLRGEYRGPGGGYGHGFGAFGESVDASGGGGGEYRSRSQHANGQNGANSNVNASNTFSSAYYNGGSGGRGVNGWGRGDDEDDDRRRQPNRQMYNGHAISGTTTSSSAVSEDEDEDERRDSSDSTDDYGRSPLSSAGARPVPGRARSRSSGSRAKGSFVPTSPTTASRPQFPPMPTSSRASRASGVVGTSTATTDDEDDDDVPLAQRIPTALKAQKSIRKQVRRERDERRAARQERGDVGYGEGVPGEREWERERHTTLRPAGAGGPFIPPLGMSSSQDAAMHAVAAAGMSGGGVAVPVSRHVSQRHPSQPGVVSPNGFAFSPDDLAKRLQSVQVQLVDGTPPPYSTGVSISPDKAYAVGHSRGRSVKDATAGSPPSPLVNPVKTGGAPLRSARSFHHAERRPFAEEHHSHHQHSASHNHAQGHVQPTHGVPLPVDAEQRIATASLSRRGTTATRSQSRPRGESVGAHGQSEPSAVMRNRSLSVSRNGQGHSSSHASGHHNQHPHHQYDEFGAPPPPVPPLPLAFDDVQGYQQQLSRKLTKGGPPPSASAAAAAAMQSASVSGRPSVEAERRPSLSGKSPGGVAAPLPSGDRGQVVQQRIFIGDMQRFNMVEISATTTAGDVVETIEAQGNVKNIIGVGGWMLWEVAQDFGMERPIRSFELLADVQASWNKDKMVNLFVMKMTPLAVPLNRNAIPSSSPRHGGYVEWESKRGKWSKRWMELREHSIWLSKRENSKDEVFLCSLSNFDAFHINRTHRAPKAFAFSVKSTDNLSYFENAADYLHTFSCSEKDGKMWMEKILVARSYVLHQERQVLFNPKAAGGNGAGALSRSGTKKSASRPAPLVSVPPPFSAKPVSSGGAVFEPGSLLHGQL</sequence>
<feature type="region of interest" description="Disordered" evidence="1">
    <location>
        <begin position="362"/>
        <end position="410"/>
    </location>
</feature>
<protein>
    <recommendedName>
        <fullName evidence="2">PH domain-containing protein</fullName>
    </recommendedName>
</protein>
<feature type="compositionally biased region" description="Polar residues" evidence="1">
    <location>
        <begin position="117"/>
        <end position="148"/>
    </location>
</feature>
<feature type="region of interest" description="Disordered" evidence="1">
    <location>
        <begin position="487"/>
        <end position="552"/>
    </location>
</feature>
<feature type="region of interest" description="Disordered" evidence="1">
    <location>
        <begin position="1493"/>
        <end position="1640"/>
    </location>
</feature>
<feature type="domain" description="PH" evidence="2">
    <location>
        <begin position="1747"/>
        <end position="1852"/>
    </location>
</feature>
<keyword evidence="4" id="KW-1185">Reference proteome</keyword>
<dbReference type="SUPFAM" id="SSF50729">
    <property type="entry name" value="PH domain-like"/>
    <property type="match status" value="1"/>
</dbReference>
<evidence type="ECO:0000313" key="3">
    <source>
        <dbReference type="EMBL" id="TFK23077.1"/>
    </source>
</evidence>
<dbReference type="InterPro" id="IPR029071">
    <property type="entry name" value="Ubiquitin-like_domsf"/>
</dbReference>
<dbReference type="PANTHER" id="PTHR38700:SF1">
    <property type="entry name" value="PH DOMAIN-CONTAINING PROTEIN"/>
    <property type="match status" value="1"/>
</dbReference>
<feature type="region of interest" description="Disordered" evidence="1">
    <location>
        <begin position="117"/>
        <end position="177"/>
    </location>
</feature>
<feature type="compositionally biased region" description="Low complexity" evidence="1">
    <location>
        <begin position="527"/>
        <end position="552"/>
    </location>
</feature>
<feature type="compositionally biased region" description="Basic and acidic residues" evidence="1">
    <location>
        <begin position="1273"/>
        <end position="1287"/>
    </location>
</feature>
<feature type="compositionally biased region" description="Basic and acidic residues" evidence="1">
    <location>
        <begin position="670"/>
        <end position="685"/>
    </location>
</feature>
<dbReference type="Proteomes" id="UP000307440">
    <property type="component" value="Unassembled WGS sequence"/>
</dbReference>
<reference evidence="3 4" key="1">
    <citation type="journal article" date="2019" name="Nat. Ecol. Evol.">
        <title>Megaphylogeny resolves global patterns of mushroom evolution.</title>
        <authorList>
            <person name="Varga T."/>
            <person name="Krizsan K."/>
            <person name="Foldi C."/>
            <person name="Dima B."/>
            <person name="Sanchez-Garcia M."/>
            <person name="Sanchez-Ramirez S."/>
            <person name="Szollosi G.J."/>
            <person name="Szarkandi J.G."/>
            <person name="Papp V."/>
            <person name="Albert L."/>
            <person name="Andreopoulos W."/>
            <person name="Angelini C."/>
            <person name="Antonin V."/>
            <person name="Barry K.W."/>
            <person name="Bougher N.L."/>
            <person name="Buchanan P."/>
            <person name="Buyck B."/>
            <person name="Bense V."/>
            <person name="Catcheside P."/>
            <person name="Chovatia M."/>
            <person name="Cooper J."/>
            <person name="Damon W."/>
            <person name="Desjardin D."/>
            <person name="Finy P."/>
            <person name="Geml J."/>
            <person name="Haridas S."/>
            <person name="Hughes K."/>
            <person name="Justo A."/>
            <person name="Karasinski D."/>
            <person name="Kautmanova I."/>
            <person name="Kiss B."/>
            <person name="Kocsube S."/>
            <person name="Kotiranta H."/>
            <person name="LaButti K.M."/>
            <person name="Lechner B.E."/>
            <person name="Liimatainen K."/>
            <person name="Lipzen A."/>
            <person name="Lukacs Z."/>
            <person name="Mihaltcheva S."/>
            <person name="Morgado L.N."/>
            <person name="Niskanen T."/>
            <person name="Noordeloos M.E."/>
            <person name="Ohm R.A."/>
            <person name="Ortiz-Santana B."/>
            <person name="Ovrebo C."/>
            <person name="Racz N."/>
            <person name="Riley R."/>
            <person name="Savchenko A."/>
            <person name="Shiryaev A."/>
            <person name="Soop K."/>
            <person name="Spirin V."/>
            <person name="Szebenyi C."/>
            <person name="Tomsovsky M."/>
            <person name="Tulloss R.E."/>
            <person name="Uehling J."/>
            <person name="Grigoriev I.V."/>
            <person name="Vagvolgyi C."/>
            <person name="Papp T."/>
            <person name="Martin F.M."/>
            <person name="Miettinen O."/>
            <person name="Hibbett D.S."/>
            <person name="Nagy L.G."/>
        </authorList>
    </citation>
    <scope>NUCLEOTIDE SEQUENCE [LARGE SCALE GENOMIC DNA]</scope>
    <source>
        <strain evidence="3 4">CBS 121175</strain>
    </source>
</reference>
<feature type="compositionally biased region" description="Low complexity" evidence="1">
    <location>
        <begin position="1184"/>
        <end position="1206"/>
    </location>
</feature>
<feature type="compositionally biased region" description="Low complexity" evidence="1">
    <location>
        <begin position="826"/>
        <end position="841"/>
    </location>
</feature>
<dbReference type="PROSITE" id="PS50003">
    <property type="entry name" value="PH_DOMAIN"/>
    <property type="match status" value="1"/>
</dbReference>
<feature type="compositionally biased region" description="Low complexity" evidence="1">
    <location>
        <begin position="156"/>
        <end position="177"/>
    </location>
</feature>
<name>A0A5C3KS44_COPMA</name>
<feature type="compositionally biased region" description="Low complexity" evidence="1">
    <location>
        <begin position="499"/>
        <end position="508"/>
    </location>
</feature>
<feature type="region of interest" description="Disordered" evidence="1">
    <location>
        <begin position="1451"/>
        <end position="1481"/>
    </location>
</feature>
<feature type="compositionally biased region" description="Low complexity" evidence="1">
    <location>
        <begin position="571"/>
        <end position="606"/>
    </location>
</feature>
<feature type="compositionally biased region" description="Gly residues" evidence="1">
    <location>
        <begin position="1114"/>
        <end position="1125"/>
    </location>
</feature>
<feature type="compositionally biased region" description="Low complexity" evidence="1">
    <location>
        <begin position="1597"/>
        <end position="1611"/>
    </location>
</feature>
<evidence type="ECO:0000259" key="2">
    <source>
        <dbReference type="PROSITE" id="PS50003"/>
    </source>
</evidence>
<feature type="region of interest" description="Disordered" evidence="1">
    <location>
        <begin position="960"/>
        <end position="1002"/>
    </location>
</feature>
<feature type="compositionally biased region" description="Polar residues" evidence="1">
    <location>
        <begin position="1493"/>
        <end position="1508"/>
    </location>
</feature>
<feature type="region of interest" description="Disordered" evidence="1">
    <location>
        <begin position="1410"/>
        <end position="1439"/>
    </location>
</feature>
<dbReference type="OrthoDB" id="43122at2759"/>
<gene>
    <name evidence="3" type="ORF">FA15DRAFT_757558</name>
</gene>
<dbReference type="InterPro" id="IPR011993">
    <property type="entry name" value="PH-like_dom_sf"/>
</dbReference>
<feature type="compositionally biased region" description="Pro residues" evidence="1">
    <location>
        <begin position="613"/>
        <end position="627"/>
    </location>
</feature>
<feature type="compositionally biased region" description="Pro residues" evidence="1">
    <location>
        <begin position="1562"/>
        <end position="1571"/>
    </location>
</feature>
<feature type="region of interest" description="Disordered" evidence="1">
    <location>
        <begin position="565"/>
        <end position="685"/>
    </location>
</feature>
<feature type="compositionally biased region" description="Basic and acidic residues" evidence="1">
    <location>
        <begin position="1295"/>
        <end position="1306"/>
    </location>
</feature>
<dbReference type="Pfam" id="PF21989">
    <property type="entry name" value="RA_2"/>
    <property type="match status" value="1"/>
</dbReference>
<feature type="compositionally biased region" description="Low complexity" evidence="1">
    <location>
        <begin position="1536"/>
        <end position="1545"/>
    </location>
</feature>
<feature type="region of interest" description="Disordered" evidence="1">
    <location>
        <begin position="820"/>
        <end position="841"/>
    </location>
</feature>